<dbReference type="EMBL" id="JBJQND010000003">
    <property type="protein sequence ID" value="KAL3882203.1"/>
    <property type="molecule type" value="Genomic_DNA"/>
</dbReference>
<dbReference type="PANTHER" id="PTHR19290">
    <property type="entry name" value="BASIC HELIX-LOOP-HELIX PROTEIN NEUROGENIN-RELATED"/>
    <property type="match status" value="1"/>
</dbReference>
<dbReference type="InterPro" id="IPR050359">
    <property type="entry name" value="bHLH_transcription_factors"/>
</dbReference>
<reference evidence="4 5" key="1">
    <citation type="submission" date="2024-11" db="EMBL/GenBank/DDBJ databases">
        <title>Chromosome-level genome assembly of the freshwater bivalve Anodonta woodiana.</title>
        <authorList>
            <person name="Chen X."/>
        </authorList>
    </citation>
    <scope>NUCLEOTIDE SEQUENCE [LARGE SCALE GENOMIC DNA]</scope>
    <source>
        <strain evidence="4">MN2024</strain>
        <tissue evidence="4">Gills</tissue>
    </source>
</reference>
<gene>
    <name evidence="3" type="ORF">ACJMK2_028526</name>
    <name evidence="4" type="ORF">ACJMK2_028571</name>
</gene>
<dbReference type="EMBL" id="JBJQND010000003">
    <property type="protein sequence ID" value="KAL3882156.1"/>
    <property type="molecule type" value="Genomic_DNA"/>
</dbReference>
<dbReference type="AlphaFoldDB" id="A0ABD3XB36"/>
<protein>
    <recommendedName>
        <fullName evidence="2">BHLH domain-containing protein</fullName>
    </recommendedName>
</protein>
<evidence type="ECO:0000313" key="4">
    <source>
        <dbReference type="EMBL" id="KAL3882203.1"/>
    </source>
</evidence>
<feature type="domain" description="BHLH" evidence="2">
    <location>
        <begin position="64"/>
        <end position="118"/>
    </location>
</feature>
<evidence type="ECO:0000259" key="2">
    <source>
        <dbReference type="PROSITE" id="PS50888"/>
    </source>
</evidence>
<feature type="compositionally biased region" description="Acidic residues" evidence="1">
    <location>
        <begin position="29"/>
        <end position="38"/>
    </location>
</feature>
<evidence type="ECO:0000313" key="3">
    <source>
        <dbReference type="EMBL" id="KAL3882156.1"/>
    </source>
</evidence>
<evidence type="ECO:0000256" key="1">
    <source>
        <dbReference type="SAM" id="MobiDB-lite"/>
    </source>
</evidence>
<sequence>MSTISTTTDPSGQHAKTKETDSNSSFSDSGDEQFEGDEEHLGQQNSYVIRCSKRHTLKSRVPEDVRLRVNHRERQRMHDLNSALDSLRQVMPYSNGPSVKKMSKMSTLLLARNYIVMLNKSIEEMRRIIQDLSISKQVSHLNYSHVTDINKHFSMHQQLSGPYSSLPFTMLLPTSFDKTHMNVSLPCFCSYCQSPSLSLMQKTDRKPPC</sequence>
<dbReference type="InterPro" id="IPR036638">
    <property type="entry name" value="HLH_DNA-bd_sf"/>
</dbReference>
<dbReference type="Pfam" id="PF00010">
    <property type="entry name" value="HLH"/>
    <property type="match status" value="1"/>
</dbReference>
<dbReference type="PANTHER" id="PTHR19290:SF161">
    <property type="entry name" value="BHLH TRANSCRIPTION FACTOR 3"/>
    <property type="match status" value="1"/>
</dbReference>
<name>A0ABD3XB36_SINWO</name>
<dbReference type="InterPro" id="IPR011598">
    <property type="entry name" value="bHLH_dom"/>
</dbReference>
<accession>A0ABD3XB36</accession>
<keyword evidence="5" id="KW-1185">Reference proteome</keyword>
<feature type="compositionally biased region" description="Polar residues" evidence="1">
    <location>
        <begin position="1"/>
        <end position="11"/>
    </location>
</feature>
<dbReference type="Gene3D" id="4.10.280.10">
    <property type="entry name" value="Helix-loop-helix DNA-binding domain"/>
    <property type="match status" value="1"/>
</dbReference>
<evidence type="ECO:0000313" key="5">
    <source>
        <dbReference type="Proteomes" id="UP001634394"/>
    </source>
</evidence>
<dbReference type="PROSITE" id="PS50888">
    <property type="entry name" value="BHLH"/>
    <property type="match status" value="1"/>
</dbReference>
<dbReference type="Proteomes" id="UP001634394">
    <property type="component" value="Unassembled WGS sequence"/>
</dbReference>
<comment type="caution">
    <text evidence="4">The sequence shown here is derived from an EMBL/GenBank/DDBJ whole genome shotgun (WGS) entry which is preliminary data.</text>
</comment>
<feature type="region of interest" description="Disordered" evidence="1">
    <location>
        <begin position="1"/>
        <end position="43"/>
    </location>
</feature>
<proteinExistence type="predicted"/>
<organism evidence="4 5">
    <name type="scientific">Sinanodonta woodiana</name>
    <name type="common">Chinese pond mussel</name>
    <name type="synonym">Anodonta woodiana</name>
    <dbReference type="NCBI Taxonomy" id="1069815"/>
    <lineage>
        <taxon>Eukaryota</taxon>
        <taxon>Metazoa</taxon>
        <taxon>Spiralia</taxon>
        <taxon>Lophotrochozoa</taxon>
        <taxon>Mollusca</taxon>
        <taxon>Bivalvia</taxon>
        <taxon>Autobranchia</taxon>
        <taxon>Heteroconchia</taxon>
        <taxon>Palaeoheterodonta</taxon>
        <taxon>Unionida</taxon>
        <taxon>Unionoidea</taxon>
        <taxon>Unionidae</taxon>
        <taxon>Unioninae</taxon>
        <taxon>Sinanodonta</taxon>
    </lineage>
</organism>
<dbReference type="SMART" id="SM00353">
    <property type="entry name" value="HLH"/>
    <property type="match status" value="1"/>
</dbReference>
<dbReference type="SUPFAM" id="SSF47459">
    <property type="entry name" value="HLH, helix-loop-helix DNA-binding domain"/>
    <property type="match status" value="1"/>
</dbReference>